<dbReference type="Pfam" id="PF18962">
    <property type="entry name" value="Por_Secre_tail"/>
    <property type="match status" value="1"/>
</dbReference>
<dbReference type="RefSeq" id="WP_044215999.1">
    <property type="nucleotide sequence ID" value="NZ_JBKAGJ010000005.1"/>
</dbReference>
<feature type="signal peptide" evidence="1">
    <location>
        <begin position="1"/>
        <end position="22"/>
    </location>
</feature>
<evidence type="ECO:0000259" key="2">
    <source>
        <dbReference type="Pfam" id="PF18962"/>
    </source>
</evidence>
<accession>A0A098SBF9</accession>
<evidence type="ECO:0000313" key="4">
    <source>
        <dbReference type="Proteomes" id="UP000029736"/>
    </source>
</evidence>
<evidence type="ECO:0000313" key="3">
    <source>
        <dbReference type="EMBL" id="KGE89511.1"/>
    </source>
</evidence>
<keyword evidence="1" id="KW-0732">Signal</keyword>
<feature type="domain" description="Secretion system C-terminal sorting" evidence="2">
    <location>
        <begin position="2051"/>
        <end position="2127"/>
    </location>
</feature>
<sequence length="2130" mass="223975">MKVKSLLLGILSLLFASTTAWAQFPVNCIDYATIELRGGGTEIVTCEGDGLAETYDFSTSTLAMPFGFLITDEDNTILQVSIDNTLSFEGLGAGNFRVWAFAWLGQVTAEPGQNAETADLASICGALTTNFIPVINFVPDGGDVSLSDGSTSQFICPEDGISDVLSFTSTGDMTAGYVYLLTDENNIIIEIIDGDSYDFDLLPEGNYRVWGLAYAGGLLAQPGDDAAATQLAEECFGLSDNFIEIDRALPDGGTVALEDGSTEALVCVNDGQADVLTFTNQTTATAPYVYVVTDENNVILSIVSGDSFDFEDAPVGICRVWGLSYTGNLTAMEGMDAAATDLSDGCFNLSDNFVTVDRQEADGATVRLEDGGDETFVCVGDGVADILGFVNTSAGADEYTYLITDTDNNILAIAPSGSFDFEGTDVGVCRVWGLAYGGTLLAEVGDNAATAALADGCFGLSENFITVRREAVEGGTVAAVSGLDPIIVCPDGTPNVIGFETTGTSTGTYAYVITTDELIIVDLADGDTYDFDALIEGTYYAWGLAYTGNLTAGAGDDASAVILSDECNDLSDNFVTVIVETPNGGTVATEDGETTVFTCPGDGVADVIEFDSAGTSQGAYTYVITDENNEILALPGGDSFDFDDAPAGTCRVWGLAYSGNITAEVGDIASDVELTDECFSLSENFITVIRQTPDGGTISLDGGITEAFTCPGDGMADVLTFERMGTYPGPFAYVITDEDNVILDFVNGNSYDFETNQTGIVRVWGVAYTGAISAMIGDTASVAMLSDDCFDLSDNFITVVREVPVGGTVELEGGGDLAFICPDDSLSNVLAFDSAGVVGPNFIYVVTDQQNIILDAFPVDVYDFETNQTGIVRVWGLAYTGNLIAEPGDTASTAMLSDDCFSLSENFVDVIREVPFGGEITTEDGETTVYTCPGDGVADIVSVDSILAAITPFTYVITDENNVILDLPGGDTFDFDGAPAGNCRIWGLSYVGNITAEVGDTASAVALADQCFDLSQNFITVVREVPEGGTVAMPNGETTIYTCPGDGMPDIIMADSANTSAGLYTYVITDDNNIILDLPSGDAFDLDGAPAGTCRIWGLAYTGNITANVGDDAAAVGLSDDCFDLSDNFITVLRETPEGGMVSTTSGAEMVTTCPGDGNADVVTFDSTGTAGQYVYVLTDTNNVIIDLITSDAFDFDAGGIGISRVWGLAYTGTITAAPGDNAADVPLSDDCFDLSDNFITIVREVPNGGIVRIEGGATELYVCPGNGVQDIVSLDSAGVSGSFIYLLTDENDIILTTITEDQVDFDEFAENDYRIYGLAYAGNLATILIGADVNTDVLADDCFTVSDNFVSIFSQVPDGGMVATTDGETEVVTCPGDGMEDVLVFDSTGTAGLYTYVLTDENNVILDLIAGDSYDFEPLGEGVARVWGLAYTGNITAQVGDDAGVVELSDDCFDLSDNFITIIRVEPNAGSIGTVAGPISLDLCVGDGVADSVAFEVTGASDNPYAYLITDENDFLVSAIDSVFDFENIQEGTYRIYGVSYTGQISVLPGANIFIDPLSDDCYDLTGQFVEINAVGVDGGVIFTDLGIGQDVISICQGDGEPNVITFSNSSTATGANYTYALTNDAGIILGFVPGGNQFDFETSGSGAARIYGISYTGNLLAGPGQVVTNIQLSDGCADLSDNFVTVLRDAPEGGSLTTGGGETDLLVCLGPTDGTVEFVTTSGSFNSYLYLLTDVNNIVIDTIESSSFNFAQLPEGVFRIWGLSYSGLLNDLFGEDAAAIELSTSCYELSDNFLTITRGPAVDGGVLSEVGGTDTVYICPGGNAPDFVVVSTTSQDPIYRYIITNQNNQVIVDDIEIDVIDFEGAMPGIYHIWGVSLEGDLSLNFGNEIPTTPASADCFEYSENYITVVYEGPEAGTIFTDNGEDEVTVTVGDTMPDLLSFINLGASQNIPYLYLITDTDNHILDISVDGTYDFENTSVGVSRIWGLSYTGELFAFPGSNAGTDMLSEDCWDLSGNFITVNRVEAPTLGELTVERTAGPDAILSLAAAPNPATQFLNVQFFLEEAAAPQSILRVLNSQGQLVETVRLETAKGTNNHTFEVANWVPGLYVLHLQNGDAAKAVKVMVGGR</sequence>
<keyword evidence="4" id="KW-1185">Reference proteome</keyword>
<proteinExistence type="predicted"/>
<name>A0A098SBF9_9BACT</name>
<dbReference type="InterPro" id="IPR026444">
    <property type="entry name" value="Secre_tail"/>
</dbReference>
<comment type="caution">
    <text evidence="3">The sequence shown here is derived from an EMBL/GenBank/DDBJ whole genome shotgun (WGS) entry which is preliminary data.</text>
</comment>
<evidence type="ECO:0000256" key="1">
    <source>
        <dbReference type="SAM" id="SignalP"/>
    </source>
</evidence>
<protein>
    <recommendedName>
        <fullName evidence="2">Secretion system C-terminal sorting domain-containing protein</fullName>
    </recommendedName>
</protein>
<dbReference type="EMBL" id="JPOS01000004">
    <property type="protein sequence ID" value="KGE89511.1"/>
    <property type="molecule type" value="Genomic_DNA"/>
</dbReference>
<feature type="chain" id="PRO_5001940082" description="Secretion system C-terminal sorting domain-containing protein" evidence="1">
    <location>
        <begin position="23"/>
        <end position="2130"/>
    </location>
</feature>
<dbReference type="NCBIfam" id="TIGR04183">
    <property type="entry name" value="Por_Secre_tail"/>
    <property type="match status" value="1"/>
</dbReference>
<dbReference type="Proteomes" id="UP000029736">
    <property type="component" value="Unassembled WGS sequence"/>
</dbReference>
<organism evidence="3 4">
    <name type="scientific">Phaeodactylibacter xiamenensis</name>
    <dbReference type="NCBI Taxonomy" id="1524460"/>
    <lineage>
        <taxon>Bacteria</taxon>
        <taxon>Pseudomonadati</taxon>
        <taxon>Bacteroidota</taxon>
        <taxon>Saprospiria</taxon>
        <taxon>Saprospirales</taxon>
        <taxon>Haliscomenobacteraceae</taxon>
        <taxon>Phaeodactylibacter</taxon>
    </lineage>
</organism>
<reference evidence="3 4" key="1">
    <citation type="journal article" date="2014" name="Int. J. Syst. Evol. Microbiol.">
        <title>Phaeodactylibacter xiamenensis gen. nov., sp. nov., a member of the family Saprospiraceae isolated from the marine alga Phaeodactylum tricornutum.</title>
        <authorList>
            <person name="Chen Z.Jr."/>
            <person name="Lei X."/>
            <person name="Lai Q."/>
            <person name="Li Y."/>
            <person name="Zhang B."/>
            <person name="Zhang J."/>
            <person name="Zhang H."/>
            <person name="Yang L."/>
            <person name="Zheng W."/>
            <person name="Tian Y."/>
            <person name="Yu Z."/>
            <person name="Xu H.Jr."/>
            <person name="Zheng T."/>
        </authorList>
    </citation>
    <scope>NUCLEOTIDE SEQUENCE [LARGE SCALE GENOMIC DNA]</scope>
    <source>
        <strain evidence="3 4">KD52</strain>
    </source>
</reference>
<dbReference type="OrthoDB" id="1013900at2"/>
<gene>
    <name evidence="3" type="ORF">IX84_01655</name>
</gene>